<protein>
    <submittedName>
        <fullName evidence="2">Uncharacterized protein</fullName>
    </submittedName>
</protein>
<dbReference type="Proteomes" id="UP000533639">
    <property type="component" value="Unassembled WGS sequence"/>
</dbReference>
<feature type="chain" id="PRO_5040309495" evidence="1">
    <location>
        <begin position="19"/>
        <end position="779"/>
    </location>
</feature>
<sequence length="779" mass="93009">MKHFLVFILILASNAIFACGFYPYGEDVRFSFFNPENFNYYWYSGFDYSSDSFCPNQKFADGIIKMDANEKLWRQYCRNKVSLESIKEVLFDFTLEDITDKSTNEMLRYLYKIKDIDAINYLKFAKKCEVFNIFNENLWEHNPASLKVENRTKCIDEAILVSNSIKNKNLKQRYTFLAIRLAYYNGDFPKIRTLYTKVFETQKQDNILKYWSLYFRTFAEPDKAVASFYASQVFANAPDKRFVVSSAFNSQIPIEAILKYAKTNKEKANVYLLGGIKKADRSLDYLKQVYKYNPELDGLSFLLLREVNKIEDWVFTPYYSLFNPSIVSYDENEKNSVKEIMKRVERDRIYAGEVLDFIKNLNLKKVQNPIFWKTCKAYLSFVTKDNQGCLNQISKLEKNISKKDSIYNQIEIIKALALTANQKTEKAVILNDVKPILLKNKNHKKFLFAIGRELEFKGNRIDASFLYSKLEENPDNYNYYNFAYWKSSKAKVGYYTDYYSDYFTYINVFYSPEQVQTIIDETVKSEKDSDKFSVWKHSFIKKEIPRLYDLIGTKYIRQNKLEQALFYFEKNDNKSYREINYSDCLWEKENCDNRLKDPFLVLKYTPEFVVQKKIFRFDKYAITQKLILYLKQASNPAEKNKDYYNFLVANCYYNMSIYGSLWQMRRYGQGETTDIRDFPIEDNNEYYECNLAKKYYKQAYKNAKTAKFKALCLTMMARCEANKLAHKYPDDYNKPKKNYETFLWNKNRYYKDLELNYEYDYDRLAFGCNAFEDYFKARR</sequence>
<gene>
    <name evidence="2" type="ORF">FLAPXU55_04553</name>
</gene>
<evidence type="ECO:0000313" key="2">
    <source>
        <dbReference type="EMBL" id="CAC9976825.1"/>
    </source>
</evidence>
<comment type="caution">
    <text evidence="2">The sequence shown here is derived from an EMBL/GenBank/DDBJ whole genome shotgun (WGS) entry which is preliminary data.</text>
</comment>
<proteinExistence type="predicted"/>
<name>A0A9N8J5U5_9FLAO</name>
<keyword evidence="1" id="KW-0732">Signal</keyword>
<dbReference type="EMBL" id="CAIJDE010000064">
    <property type="protein sequence ID" value="CAC9976825.1"/>
    <property type="molecule type" value="Genomic_DNA"/>
</dbReference>
<feature type="signal peptide" evidence="1">
    <location>
        <begin position="1"/>
        <end position="18"/>
    </location>
</feature>
<dbReference type="RefSeq" id="WP_180861563.1">
    <property type="nucleotide sequence ID" value="NZ_CAIJDE010000064.1"/>
</dbReference>
<evidence type="ECO:0000256" key="1">
    <source>
        <dbReference type="SAM" id="SignalP"/>
    </source>
</evidence>
<organism evidence="2 3">
    <name type="scientific">Flavobacterium panici</name>
    <dbReference type="NCBI Taxonomy" id="2654843"/>
    <lineage>
        <taxon>Bacteria</taxon>
        <taxon>Pseudomonadati</taxon>
        <taxon>Bacteroidota</taxon>
        <taxon>Flavobacteriia</taxon>
        <taxon>Flavobacteriales</taxon>
        <taxon>Flavobacteriaceae</taxon>
        <taxon>Flavobacterium</taxon>
    </lineage>
</organism>
<accession>A0A9N8J5U5</accession>
<keyword evidence="3" id="KW-1185">Reference proteome</keyword>
<reference evidence="2 3" key="1">
    <citation type="submission" date="2020-06" db="EMBL/GenBank/DDBJ databases">
        <authorList>
            <person name="Criscuolo A."/>
        </authorList>
    </citation>
    <scope>NUCLEOTIDE SEQUENCE [LARGE SCALE GENOMIC DNA]</scope>
    <source>
        <strain evidence="2">PXU-55</strain>
    </source>
</reference>
<dbReference type="PROSITE" id="PS51257">
    <property type="entry name" value="PROKAR_LIPOPROTEIN"/>
    <property type="match status" value="1"/>
</dbReference>
<dbReference type="AlphaFoldDB" id="A0A9N8J5U5"/>
<evidence type="ECO:0000313" key="3">
    <source>
        <dbReference type="Proteomes" id="UP000533639"/>
    </source>
</evidence>